<dbReference type="InterPro" id="IPR004374">
    <property type="entry name" value="PrfB"/>
</dbReference>
<keyword evidence="5" id="KW-1185">Reference proteome</keyword>
<dbReference type="Pfam" id="PF03462">
    <property type="entry name" value="PCRF"/>
    <property type="match status" value="1"/>
</dbReference>
<dbReference type="InterPro" id="IPR000352">
    <property type="entry name" value="Pep_chain_release_fac_I"/>
</dbReference>
<dbReference type="AlphaFoldDB" id="A0AA35W9H8"/>
<keyword evidence="2" id="KW-0648">Protein biosynthesis</keyword>
<sequence length="388" mass="43572">DARLIWRRRRTQQANRRDCEAALTCLTSKAHLETRKAGLRARILERPSRCSSCDERAFVAKTDLGTWNDLTIRLGTDLVELAEIAMDESDDSMGDQLTAELDEITAITADEEFKLQLNGEHDARPAIISIKQGAGGVDAQDWAEILFRMYLRWAERRGFKADVLDLTAGDEAGIKSAAVKVDGSHAYGYLRSERGVHRLVRLSPFDADHLRHTSFALVEVLPEPDAHEELTINPDDLKIDTFRASGHGGQNVQKNSSAVRMTHLPSGFVVSVQNERSLRQNKDIAMRILHAKLVDLEMQKRAEEQARLRGDHVSPEWGRQVRSYVLHPYQMVKDHRSAYQTSNAQNVLDGDLDDLIKASLNAQVKGPGSQGAIVIKTDRQLLPYPRNR</sequence>
<comment type="caution">
    <text evidence="4">The sequence shown here is derived from an EMBL/GenBank/DDBJ whole genome shotgun (WGS) entry which is preliminary data.</text>
</comment>
<dbReference type="EMBL" id="CASHTH010000918">
    <property type="protein sequence ID" value="CAI8009026.1"/>
    <property type="molecule type" value="Genomic_DNA"/>
</dbReference>
<protein>
    <submittedName>
        <fullName evidence="4">Peptide chain release factor 2</fullName>
    </submittedName>
</protein>
<dbReference type="NCBIfam" id="TIGR00020">
    <property type="entry name" value="prfB"/>
    <property type="match status" value="1"/>
</dbReference>
<evidence type="ECO:0000313" key="4">
    <source>
        <dbReference type="EMBL" id="CAI8009026.1"/>
    </source>
</evidence>
<dbReference type="PANTHER" id="PTHR43116">
    <property type="entry name" value="PEPTIDE CHAIN RELEASE FACTOR 2"/>
    <property type="match status" value="1"/>
</dbReference>
<dbReference type="InterPro" id="IPR045853">
    <property type="entry name" value="Pep_chain_release_fac_I_sf"/>
</dbReference>
<evidence type="ECO:0000259" key="3">
    <source>
        <dbReference type="SMART" id="SM00937"/>
    </source>
</evidence>
<dbReference type="GO" id="GO:0016149">
    <property type="term" value="F:translation release factor activity, codon specific"/>
    <property type="evidence" value="ECO:0007669"/>
    <property type="project" value="InterPro"/>
</dbReference>
<dbReference type="SMART" id="SM00937">
    <property type="entry name" value="PCRF"/>
    <property type="match status" value="1"/>
</dbReference>
<dbReference type="Gene3D" id="3.30.160.20">
    <property type="match status" value="1"/>
</dbReference>
<comment type="similarity">
    <text evidence="1">Belongs to the prokaryotic/mitochondrial release factor family.</text>
</comment>
<feature type="non-terminal residue" evidence="4">
    <location>
        <position position="1"/>
    </location>
</feature>
<dbReference type="Pfam" id="PF00472">
    <property type="entry name" value="RF-1"/>
    <property type="match status" value="1"/>
</dbReference>
<proteinExistence type="inferred from homology"/>
<organism evidence="4 5">
    <name type="scientific">Geodia barretti</name>
    <name type="common">Barrett's horny sponge</name>
    <dbReference type="NCBI Taxonomy" id="519541"/>
    <lineage>
        <taxon>Eukaryota</taxon>
        <taxon>Metazoa</taxon>
        <taxon>Porifera</taxon>
        <taxon>Demospongiae</taxon>
        <taxon>Heteroscleromorpha</taxon>
        <taxon>Tetractinellida</taxon>
        <taxon>Astrophorina</taxon>
        <taxon>Geodiidae</taxon>
        <taxon>Geodia</taxon>
    </lineage>
</organism>
<dbReference type="SUPFAM" id="SSF75620">
    <property type="entry name" value="Release factor"/>
    <property type="match status" value="1"/>
</dbReference>
<dbReference type="Gene3D" id="3.30.70.1660">
    <property type="match status" value="1"/>
</dbReference>
<evidence type="ECO:0000313" key="5">
    <source>
        <dbReference type="Proteomes" id="UP001174909"/>
    </source>
</evidence>
<reference evidence="4" key="1">
    <citation type="submission" date="2023-03" db="EMBL/GenBank/DDBJ databases">
        <authorList>
            <person name="Steffen K."/>
            <person name="Cardenas P."/>
        </authorList>
    </citation>
    <scope>NUCLEOTIDE SEQUENCE</scope>
</reference>
<dbReference type="InterPro" id="IPR005139">
    <property type="entry name" value="PCRF"/>
</dbReference>
<name>A0AA35W9H8_GEOBA</name>
<gene>
    <name evidence="4" type="ORF">GBAR_LOCUS6115</name>
</gene>
<dbReference type="HAMAP" id="MF_00094">
    <property type="entry name" value="Rel_fac_2"/>
    <property type="match status" value="1"/>
</dbReference>
<feature type="domain" description="Peptide chain release factor" evidence="3">
    <location>
        <begin position="83"/>
        <end position="193"/>
    </location>
</feature>
<accession>A0AA35W9H8</accession>
<dbReference type="Proteomes" id="UP001174909">
    <property type="component" value="Unassembled WGS sequence"/>
</dbReference>
<dbReference type="GO" id="GO:0005737">
    <property type="term" value="C:cytoplasm"/>
    <property type="evidence" value="ECO:0007669"/>
    <property type="project" value="InterPro"/>
</dbReference>
<dbReference type="PANTHER" id="PTHR43116:SF3">
    <property type="entry name" value="CLASS I PEPTIDE CHAIN RELEASE FACTOR"/>
    <property type="match status" value="1"/>
</dbReference>
<evidence type="ECO:0000256" key="1">
    <source>
        <dbReference type="ARBA" id="ARBA00010835"/>
    </source>
</evidence>
<evidence type="ECO:0000256" key="2">
    <source>
        <dbReference type="ARBA" id="ARBA00022917"/>
    </source>
</evidence>